<reference evidence="2" key="1">
    <citation type="journal article" date="2021" name="PeerJ">
        <title>Extensive microbial diversity within the chicken gut microbiome revealed by metagenomics and culture.</title>
        <authorList>
            <person name="Gilroy R."/>
            <person name="Ravi A."/>
            <person name="Getino M."/>
            <person name="Pursley I."/>
            <person name="Horton D.L."/>
            <person name="Alikhan N.F."/>
            <person name="Baker D."/>
            <person name="Gharbi K."/>
            <person name="Hall N."/>
            <person name="Watson M."/>
            <person name="Adriaenssens E.M."/>
            <person name="Foster-Nyarko E."/>
            <person name="Jarju S."/>
            <person name="Secka A."/>
            <person name="Antonio M."/>
            <person name="Oren A."/>
            <person name="Chaudhuri R.R."/>
            <person name="La Ragione R."/>
            <person name="Hildebrand F."/>
            <person name="Pallen M.J."/>
        </authorList>
    </citation>
    <scope>NUCLEOTIDE SEQUENCE</scope>
    <source>
        <strain evidence="2">CHK191-13928</strain>
    </source>
</reference>
<dbReference type="EMBL" id="DXEM01000004">
    <property type="protein sequence ID" value="HIX66645.1"/>
    <property type="molecule type" value="Genomic_DNA"/>
</dbReference>
<evidence type="ECO:0000313" key="3">
    <source>
        <dbReference type="Proteomes" id="UP000886721"/>
    </source>
</evidence>
<protein>
    <submittedName>
        <fullName evidence="2">Uncharacterized protein</fullName>
    </submittedName>
</protein>
<evidence type="ECO:0000256" key="1">
    <source>
        <dbReference type="SAM" id="MobiDB-lite"/>
    </source>
</evidence>
<evidence type="ECO:0000313" key="2">
    <source>
        <dbReference type="EMBL" id="HIX66645.1"/>
    </source>
</evidence>
<dbReference type="AlphaFoldDB" id="A0A9D1WTR5"/>
<gene>
    <name evidence="2" type="ORF">H9735_00815</name>
</gene>
<feature type="region of interest" description="Disordered" evidence="1">
    <location>
        <begin position="1"/>
        <end position="21"/>
    </location>
</feature>
<sequence>MEKKRDIKNNGFMPQKGNPLHETVTYKIGGTIFEVSTICGSSEPLYSKMERLIKAESGETPTDKEKEVRYNEDSNLFVGRSLQEE</sequence>
<organism evidence="2 3">
    <name type="scientific">Candidatus Anaerostipes excrementavium</name>
    <dbReference type="NCBI Taxonomy" id="2838463"/>
    <lineage>
        <taxon>Bacteria</taxon>
        <taxon>Bacillati</taxon>
        <taxon>Bacillota</taxon>
        <taxon>Clostridia</taxon>
        <taxon>Lachnospirales</taxon>
        <taxon>Lachnospiraceae</taxon>
        <taxon>Anaerostipes</taxon>
    </lineage>
</organism>
<dbReference type="Proteomes" id="UP000886721">
    <property type="component" value="Unassembled WGS sequence"/>
</dbReference>
<reference evidence="2" key="2">
    <citation type="submission" date="2021-04" db="EMBL/GenBank/DDBJ databases">
        <authorList>
            <person name="Gilroy R."/>
        </authorList>
    </citation>
    <scope>NUCLEOTIDE SEQUENCE</scope>
    <source>
        <strain evidence="2">CHK191-13928</strain>
    </source>
</reference>
<proteinExistence type="predicted"/>
<name>A0A9D1WTR5_9FIRM</name>
<accession>A0A9D1WTR5</accession>
<comment type="caution">
    <text evidence="2">The sequence shown here is derived from an EMBL/GenBank/DDBJ whole genome shotgun (WGS) entry which is preliminary data.</text>
</comment>